<reference evidence="3 4" key="1">
    <citation type="journal article" date="2013" name="Int. J. Syst. Evol. Microbiol.">
        <title>Marinicauda pacifica gen. nov., sp. nov., a prosthecate alphaproteobacterium of the family Hyphomonadaceae isolated from deep seawater.</title>
        <authorList>
            <person name="Zhang X.Y."/>
            <person name="Li G.W."/>
            <person name="Wang C.S."/>
            <person name="Zhang Y.J."/>
            <person name="Xu X.W."/>
            <person name="Li H."/>
            <person name="Liu A."/>
            <person name="Liu C."/>
            <person name="Xie B.B."/>
            <person name="Qin Q.L."/>
            <person name="Xu Z."/>
            <person name="Chen X.L."/>
            <person name="Zhou B.C."/>
            <person name="Zhang Y.Z."/>
        </authorList>
    </citation>
    <scope>NUCLEOTIDE SEQUENCE [LARGE SCALE GENOMIC DNA]</scope>
    <source>
        <strain evidence="3 4">P-1 km-3</strain>
    </source>
</reference>
<accession>A0A4S2HB91</accession>
<comment type="caution">
    <text evidence="3">The sequence shown here is derived from an EMBL/GenBank/DDBJ whole genome shotgun (WGS) entry which is preliminary data.</text>
</comment>
<feature type="chain" id="PRO_5020961715" description="Transglutaminase" evidence="2">
    <location>
        <begin position="34"/>
        <end position="272"/>
    </location>
</feature>
<evidence type="ECO:0000313" key="3">
    <source>
        <dbReference type="EMBL" id="TGY93220.1"/>
    </source>
</evidence>
<dbReference type="OrthoDB" id="7206808at2"/>
<evidence type="ECO:0008006" key="5">
    <source>
        <dbReference type="Google" id="ProtNLM"/>
    </source>
</evidence>
<dbReference type="PANTHER" id="PTHR39327:SF1">
    <property type="entry name" value="BLR5470 PROTEIN"/>
    <property type="match status" value="1"/>
</dbReference>
<name>A0A4S2HB91_9PROT</name>
<protein>
    <recommendedName>
        <fullName evidence="5">Transglutaminase</fullName>
    </recommendedName>
</protein>
<gene>
    <name evidence="3" type="ORF">E5162_09185</name>
</gene>
<proteinExistence type="predicted"/>
<dbReference type="EMBL" id="SRXV01000002">
    <property type="protein sequence ID" value="TGY93220.1"/>
    <property type="molecule type" value="Genomic_DNA"/>
</dbReference>
<dbReference type="Pfam" id="PF06035">
    <property type="entry name" value="Peptidase_C93"/>
    <property type="match status" value="1"/>
</dbReference>
<evidence type="ECO:0000256" key="1">
    <source>
        <dbReference type="SAM" id="MobiDB-lite"/>
    </source>
</evidence>
<evidence type="ECO:0000313" key="4">
    <source>
        <dbReference type="Proteomes" id="UP000305451"/>
    </source>
</evidence>
<sequence length="272" mass="28916">MSKPVARTISRIARSASRASLALAGLMALAACATTSPTSTSIALGPRVDAPTGLQVFCVATPEACGEHSSRSQLEQTDGSISTPATGGGANAPDMTDIKIAAPAGVYSKSILASAAPATVEPDILAEARTVQPARNDAKRLEATPELFAQLARVNRVINGRIRWVPDEENYGLSEYWVMPLRENRAPVGDCEDFALEKRAMLLEAGLPQEALALATAHSNATGMHAVLIVRTSAGDFVLDNTSPWVRGWDQTGYTWLTMQASADVLDWRRIS</sequence>
<feature type="signal peptide" evidence="2">
    <location>
        <begin position="1"/>
        <end position="33"/>
    </location>
</feature>
<dbReference type="RefSeq" id="WP_135944938.1">
    <property type="nucleotide sequence ID" value="NZ_BMEI01000002.1"/>
</dbReference>
<dbReference type="PROSITE" id="PS51257">
    <property type="entry name" value="PROKAR_LIPOPROTEIN"/>
    <property type="match status" value="1"/>
</dbReference>
<dbReference type="PANTHER" id="PTHR39327">
    <property type="match status" value="1"/>
</dbReference>
<dbReference type="AlphaFoldDB" id="A0A4S2HB91"/>
<dbReference type="InterPro" id="IPR010319">
    <property type="entry name" value="Transglutaminase-like_Cys_pept"/>
</dbReference>
<dbReference type="Proteomes" id="UP000305451">
    <property type="component" value="Unassembled WGS sequence"/>
</dbReference>
<keyword evidence="2" id="KW-0732">Signal</keyword>
<feature type="compositionally biased region" description="Polar residues" evidence="1">
    <location>
        <begin position="71"/>
        <end position="85"/>
    </location>
</feature>
<evidence type="ECO:0000256" key="2">
    <source>
        <dbReference type="SAM" id="SignalP"/>
    </source>
</evidence>
<feature type="region of interest" description="Disordered" evidence="1">
    <location>
        <begin position="67"/>
        <end position="94"/>
    </location>
</feature>
<keyword evidence="4" id="KW-1185">Reference proteome</keyword>
<organism evidence="3 4">
    <name type="scientific">Marinicauda pacifica</name>
    <dbReference type="NCBI Taxonomy" id="1133559"/>
    <lineage>
        <taxon>Bacteria</taxon>
        <taxon>Pseudomonadati</taxon>
        <taxon>Pseudomonadota</taxon>
        <taxon>Alphaproteobacteria</taxon>
        <taxon>Maricaulales</taxon>
        <taxon>Maricaulaceae</taxon>
        <taxon>Marinicauda</taxon>
    </lineage>
</organism>
<dbReference type="Gene3D" id="3.10.620.30">
    <property type="match status" value="1"/>
</dbReference>